<feature type="coiled-coil region" evidence="5">
    <location>
        <begin position="109"/>
        <end position="150"/>
    </location>
</feature>
<keyword evidence="5" id="KW-0175">Coiled coil</keyword>
<dbReference type="RefSeq" id="WP_105958593.1">
    <property type="nucleotide sequence ID" value="NZ_PVNS01000005.1"/>
</dbReference>
<keyword evidence="7" id="KW-1185">Reference proteome</keyword>
<sequence length="189" mass="21992">MDMEESRARLEEARERFVHELTNHIHLYDISGSVGRLYGTILFAENPMTLDEMAEKTGMSKTSMSTGVRALSEANMVEKTWRKGVRKDLYQTDPDWYKAFATVFIKRWAEAAEMNQRALLETKAKLEQLIQEEDLEKEVQEQAAHDLEKLSEAEAFYDWLNEVTNLFESEAIYSIIPKRTKESPLHRKA</sequence>
<evidence type="ECO:0000313" key="7">
    <source>
        <dbReference type="Proteomes" id="UP000243650"/>
    </source>
</evidence>
<dbReference type="OrthoDB" id="9800374at2"/>
<dbReference type="Gene3D" id="1.10.10.10">
    <property type="entry name" value="Winged helix-like DNA-binding domain superfamily/Winged helix DNA-binding domain"/>
    <property type="match status" value="1"/>
</dbReference>
<dbReference type="InterPro" id="IPR036390">
    <property type="entry name" value="WH_DNA-bd_sf"/>
</dbReference>
<comment type="similarity">
    <text evidence="4">Belongs to the GbsR family.</text>
</comment>
<dbReference type="SUPFAM" id="SSF46785">
    <property type="entry name" value="Winged helix' DNA-binding domain"/>
    <property type="match status" value="1"/>
</dbReference>
<dbReference type="PANTHER" id="PTHR38465">
    <property type="entry name" value="HTH-TYPE TRANSCRIPTIONAL REGULATOR MJ1563-RELATED"/>
    <property type="match status" value="1"/>
</dbReference>
<evidence type="ECO:0000256" key="5">
    <source>
        <dbReference type="SAM" id="Coils"/>
    </source>
</evidence>
<dbReference type="InterPro" id="IPR052362">
    <property type="entry name" value="HTH-GbsR_regulator"/>
</dbReference>
<evidence type="ECO:0000313" key="6">
    <source>
        <dbReference type="EMBL" id="PRO65909.1"/>
    </source>
</evidence>
<dbReference type="InterPro" id="IPR026282">
    <property type="entry name" value="MJ1563"/>
</dbReference>
<keyword evidence="1 4" id="KW-0805">Transcription regulation</keyword>
<comment type="caution">
    <text evidence="6">The sequence shown here is derived from an EMBL/GenBank/DDBJ whole genome shotgun (WGS) entry which is preliminary data.</text>
</comment>
<name>A0A2P6MHY6_ALKUR</name>
<dbReference type="AlphaFoldDB" id="A0A2P6MHY6"/>
<reference evidence="6 7" key="1">
    <citation type="submission" date="2018-03" db="EMBL/GenBank/DDBJ databases">
        <title>Bacillus urumqiensis sp. nov., a moderately haloalkaliphilic bacterium isolated from a salt lake.</title>
        <authorList>
            <person name="Zhao B."/>
            <person name="Liao Z."/>
        </authorList>
    </citation>
    <scope>NUCLEOTIDE SEQUENCE [LARGE SCALE GENOMIC DNA]</scope>
    <source>
        <strain evidence="6 7">BZ-SZ-XJ18</strain>
    </source>
</reference>
<dbReference type="PANTHER" id="PTHR38465:SF1">
    <property type="entry name" value="HTH-TYPE TRANSCRIPTIONAL REGULATOR MJ1563-RELATED"/>
    <property type="match status" value="1"/>
</dbReference>
<evidence type="ECO:0000256" key="4">
    <source>
        <dbReference type="PIRNR" id="PIRNR006707"/>
    </source>
</evidence>
<organism evidence="6 7">
    <name type="scientific">Alkalicoccus urumqiensis</name>
    <name type="common">Bacillus urumqiensis</name>
    <dbReference type="NCBI Taxonomy" id="1548213"/>
    <lineage>
        <taxon>Bacteria</taxon>
        <taxon>Bacillati</taxon>
        <taxon>Bacillota</taxon>
        <taxon>Bacilli</taxon>
        <taxon>Bacillales</taxon>
        <taxon>Bacillaceae</taxon>
        <taxon>Alkalicoccus</taxon>
    </lineage>
</organism>
<dbReference type="EMBL" id="PVNS01000005">
    <property type="protein sequence ID" value="PRO65909.1"/>
    <property type="molecule type" value="Genomic_DNA"/>
</dbReference>
<evidence type="ECO:0000256" key="1">
    <source>
        <dbReference type="ARBA" id="ARBA00023015"/>
    </source>
</evidence>
<gene>
    <name evidence="6" type="ORF">C6I21_06275</name>
</gene>
<accession>A0A2P6MHY6</accession>
<dbReference type="InterPro" id="IPR011991">
    <property type="entry name" value="ArsR-like_HTH"/>
</dbReference>
<evidence type="ECO:0000256" key="2">
    <source>
        <dbReference type="ARBA" id="ARBA00023125"/>
    </source>
</evidence>
<dbReference type="GO" id="GO:0003677">
    <property type="term" value="F:DNA binding"/>
    <property type="evidence" value="ECO:0007669"/>
    <property type="project" value="UniProtKB-UniRule"/>
</dbReference>
<dbReference type="CDD" id="cd00090">
    <property type="entry name" value="HTH_ARSR"/>
    <property type="match status" value="1"/>
</dbReference>
<evidence type="ECO:0000256" key="3">
    <source>
        <dbReference type="ARBA" id="ARBA00023163"/>
    </source>
</evidence>
<protein>
    <recommendedName>
        <fullName evidence="4">HTH-type transcriptional regulator</fullName>
    </recommendedName>
</protein>
<dbReference type="InterPro" id="IPR036388">
    <property type="entry name" value="WH-like_DNA-bd_sf"/>
</dbReference>
<dbReference type="PIRSF" id="PIRSF006707">
    <property type="entry name" value="MJ1563"/>
    <property type="match status" value="1"/>
</dbReference>
<keyword evidence="3 4" id="KW-0804">Transcription</keyword>
<keyword evidence="2 4" id="KW-0238">DNA-binding</keyword>
<proteinExistence type="inferred from homology"/>
<dbReference type="Proteomes" id="UP000243650">
    <property type="component" value="Unassembled WGS sequence"/>
</dbReference>